<feature type="domain" description="VWA-like" evidence="1">
    <location>
        <begin position="290"/>
        <end position="403"/>
    </location>
</feature>
<name>A0A6M5YWQ7_9BACT</name>
<sequence length="410" mass="46254">MPTKIHDWFTSFVNGPEFLTNYPYYAAVLARMQAVEDPSVPIMAVSAHGPHVWLHVNIDFYFQRDLKGQFANMRYVRGVLLHEVHHVVLGHLTDPDFADPEHPDLMELAMEVSANEYIRDPLPGTPPVWTMFKPYGLAAGQSTLERYERLVQARRSGALIPIPDRWVDAHIARGVCRKPGGPRPDLGQYIRVKRLVSGAIEHVRRGRADRGGTGGTLAGRDPGNFIEELDEEFAPTRPRMDWTTALRLFATPQRRAFTTYARPNRRFRTRVGEVPGRVYRPDAARPKRLLVAIDTSGSVSTDELNTIAGELRQLSRLARFTVAECDTIVHRVYPFAGTFADAAGRGGTDLRPVFEPEFLAEHRPDGVVYFTDGEGPYHKSPPGVPTLWVLTKNWPFRCPWGQQTLLRGTR</sequence>
<dbReference type="Pfam" id="PF09967">
    <property type="entry name" value="DUF2201"/>
    <property type="match status" value="1"/>
</dbReference>
<gene>
    <name evidence="2" type="ORF">FTUN_4936</name>
</gene>
<protein>
    <recommendedName>
        <fullName evidence="1">VWA-like domain-containing protein</fullName>
    </recommendedName>
</protein>
<keyword evidence="3" id="KW-1185">Reference proteome</keyword>
<accession>A0A6M5YWQ7</accession>
<proteinExistence type="predicted"/>
<evidence type="ECO:0000313" key="3">
    <source>
        <dbReference type="Proteomes" id="UP000503447"/>
    </source>
</evidence>
<dbReference type="InterPro" id="IPR018698">
    <property type="entry name" value="VWA-like_dom"/>
</dbReference>
<dbReference type="PANTHER" id="PTHR38730:SF1">
    <property type="entry name" value="SLL7028 PROTEIN"/>
    <property type="match status" value="1"/>
</dbReference>
<dbReference type="AlphaFoldDB" id="A0A6M5YWQ7"/>
<dbReference type="EMBL" id="CP053452">
    <property type="protein sequence ID" value="QJW97362.1"/>
    <property type="molecule type" value="Genomic_DNA"/>
</dbReference>
<evidence type="ECO:0000313" key="2">
    <source>
        <dbReference type="EMBL" id="QJW97362.1"/>
    </source>
</evidence>
<dbReference type="KEGG" id="ftj:FTUN_4936"/>
<evidence type="ECO:0000259" key="1">
    <source>
        <dbReference type="Pfam" id="PF09967"/>
    </source>
</evidence>
<dbReference type="Proteomes" id="UP000503447">
    <property type="component" value="Chromosome"/>
</dbReference>
<dbReference type="PANTHER" id="PTHR38730">
    <property type="entry name" value="SLL7028 PROTEIN"/>
    <property type="match status" value="1"/>
</dbReference>
<reference evidence="3" key="1">
    <citation type="submission" date="2020-05" db="EMBL/GenBank/DDBJ databases">
        <title>Frigoriglobus tundricola gen. nov., sp. nov., a psychrotolerant cellulolytic planctomycete of the family Gemmataceae with two divergent copies of 16S rRNA gene.</title>
        <authorList>
            <person name="Kulichevskaya I.S."/>
            <person name="Ivanova A.A."/>
            <person name="Naumoff D.G."/>
            <person name="Beletsky A.V."/>
            <person name="Rijpstra W.I.C."/>
            <person name="Sinninghe Damste J.S."/>
            <person name="Mardanov A.V."/>
            <person name="Ravin N.V."/>
            <person name="Dedysh S.N."/>
        </authorList>
    </citation>
    <scope>NUCLEOTIDE SEQUENCE [LARGE SCALE GENOMIC DNA]</scope>
    <source>
        <strain evidence="3">PL17</strain>
    </source>
</reference>
<organism evidence="2 3">
    <name type="scientific">Frigoriglobus tundricola</name>
    <dbReference type="NCBI Taxonomy" id="2774151"/>
    <lineage>
        <taxon>Bacteria</taxon>
        <taxon>Pseudomonadati</taxon>
        <taxon>Planctomycetota</taxon>
        <taxon>Planctomycetia</taxon>
        <taxon>Gemmatales</taxon>
        <taxon>Gemmataceae</taxon>
        <taxon>Frigoriglobus</taxon>
    </lineage>
</organism>
<dbReference type="RefSeq" id="WP_171472746.1">
    <property type="nucleotide sequence ID" value="NZ_CP053452.2"/>
</dbReference>